<dbReference type="AlphaFoldDB" id="A0A1F5YUY3"/>
<reference evidence="8 9" key="1">
    <citation type="journal article" date="2016" name="Nat. Commun.">
        <title>Thousands of microbial genomes shed light on interconnected biogeochemical processes in an aquifer system.</title>
        <authorList>
            <person name="Anantharaman K."/>
            <person name="Brown C.T."/>
            <person name="Hug L.A."/>
            <person name="Sharon I."/>
            <person name="Castelle C.J."/>
            <person name="Probst A.J."/>
            <person name="Thomas B.C."/>
            <person name="Singh A."/>
            <person name="Wilkins M.J."/>
            <person name="Karaoz U."/>
            <person name="Brodie E.L."/>
            <person name="Williams K.H."/>
            <person name="Hubbard S.S."/>
            <person name="Banfield J.F."/>
        </authorList>
    </citation>
    <scope>NUCLEOTIDE SEQUENCE [LARGE SCALE GENOMIC DNA]</scope>
</reference>
<keyword evidence="1" id="KW-1003">Cell membrane</keyword>
<keyword evidence="3 6" id="KW-0812">Transmembrane</keyword>
<evidence type="ECO:0000256" key="4">
    <source>
        <dbReference type="ARBA" id="ARBA00022989"/>
    </source>
</evidence>
<dbReference type="EMBL" id="MFJD01000006">
    <property type="protein sequence ID" value="OGG03777.1"/>
    <property type="molecule type" value="Genomic_DNA"/>
</dbReference>
<organism evidence="8 9">
    <name type="scientific">Candidatus Gottesmanbacteria bacterium RBG_16_52_11</name>
    <dbReference type="NCBI Taxonomy" id="1798374"/>
    <lineage>
        <taxon>Bacteria</taxon>
        <taxon>Candidatus Gottesmaniibacteriota</taxon>
    </lineage>
</organism>
<evidence type="ECO:0000313" key="8">
    <source>
        <dbReference type="EMBL" id="OGG03777.1"/>
    </source>
</evidence>
<dbReference type="InterPro" id="IPR013685">
    <property type="entry name" value="POTRA_FtsQ_type"/>
</dbReference>
<sequence>MIRRKKLFRRRYLPLWPWRRIRKIVLFGFFGLAVCASLYIFVTRYFRIRNIKVIGGNISIKIDTFSLPSNLIVFPAHKLEAQLKSENPLLSDISVTKEFPDTLVIAVSVHRGSAIISTPERRFLVDSSGSLISDAPGDSTGVPVISVSSSAGPAAGYITDRAVLKSLEFIEKAVPVFGPVGITIDNESQIRARIGETDIIIAQDTDISNAVSTLQTLLPRFRMKGIEPATIDVRYDKPVVRE</sequence>
<evidence type="ECO:0000256" key="1">
    <source>
        <dbReference type="ARBA" id="ARBA00022475"/>
    </source>
</evidence>
<feature type="transmembrane region" description="Helical" evidence="6">
    <location>
        <begin position="21"/>
        <end position="42"/>
    </location>
</feature>
<keyword evidence="6" id="KW-0472">Membrane</keyword>
<evidence type="ECO:0000256" key="3">
    <source>
        <dbReference type="ARBA" id="ARBA00022692"/>
    </source>
</evidence>
<gene>
    <name evidence="8" type="ORF">A2Z33_04800</name>
</gene>
<keyword evidence="4 6" id="KW-1133">Transmembrane helix</keyword>
<evidence type="ECO:0000313" key="9">
    <source>
        <dbReference type="Proteomes" id="UP000178448"/>
    </source>
</evidence>
<dbReference type="Pfam" id="PF08478">
    <property type="entry name" value="POTRA_1"/>
    <property type="match status" value="1"/>
</dbReference>
<keyword evidence="2" id="KW-0132">Cell division</keyword>
<evidence type="ECO:0000256" key="5">
    <source>
        <dbReference type="ARBA" id="ARBA00023306"/>
    </source>
</evidence>
<evidence type="ECO:0000256" key="2">
    <source>
        <dbReference type="ARBA" id="ARBA00022618"/>
    </source>
</evidence>
<proteinExistence type="predicted"/>
<evidence type="ECO:0000256" key="6">
    <source>
        <dbReference type="SAM" id="Phobius"/>
    </source>
</evidence>
<protein>
    <recommendedName>
        <fullName evidence="7">POTRA domain-containing protein</fullName>
    </recommendedName>
</protein>
<comment type="caution">
    <text evidence="8">The sequence shown here is derived from an EMBL/GenBank/DDBJ whole genome shotgun (WGS) entry which is preliminary data.</text>
</comment>
<evidence type="ECO:0000259" key="7">
    <source>
        <dbReference type="Pfam" id="PF08478"/>
    </source>
</evidence>
<accession>A0A1F5YUY3</accession>
<feature type="domain" description="POTRA" evidence="7">
    <location>
        <begin position="68"/>
        <end position="107"/>
    </location>
</feature>
<name>A0A1F5YUY3_9BACT</name>
<dbReference type="Proteomes" id="UP000178448">
    <property type="component" value="Unassembled WGS sequence"/>
</dbReference>
<keyword evidence="5" id="KW-0131">Cell cycle</keyword>
<dbReference type="STRING" id="1798374.A2Z33_04800"/>